<gene>
    <name evidence="3" type="ORF">B7463_g7404</name>
</gene>
<dbReference type="PANTHER" id="PTHR37850">
    <property type="entry name" value="STRU PROTEIN"/>
    <property type="match status" value="1"/>
</dbReference>
<proteinExistence type="predicted"/>
<dbReference type="EMBL" id="NCSJ02000145">
    <property type="protein sequence ID" value="RFU28945.1"/>
    <property type="molecule type" value="Genomic_DNA"/>
</dbReference>
<name>A0A3E2H6B4_SCYLI</name>
<dbReference type="Pfam" id="PF21135">
    <property type="entry name" value="DRL_cat"/>
    <property type="match status" value="1"/>
</dbReference>
<comment type="caution">
    <text evidence="3">The sequence shown here is derived from an EMBL/GenBank/DDBJ whole genome shotgun (WGS) entry which is preliminary data.</text>
</comment>
<dbReference type="InterPro" id="IPR036291">
    <property type="entry name" value="NAD(P)-bd_dom_sf"/>
</dbReference>
<feature type="domain" description="SAF" evidence="2">
    <location>
        <begin position="405"/>
        <end position="470"/>
    </location>
</feature>
<organism evidence="3 4">
    <name type="scientific">Scytalidium lignicola</name>
    <name type="common">Hyphomycete</name>
    <dbReference type="NCBI Taxonomy" id="5539"/>
    <lineage>
        <taxon>Eukaryota</taxon>
        <taxon>Fungi</taxon>
        <taxon>Dikarya</taxon>
        <taxon>Ascomycota</taxon>
        <taxon>Pezizomycotina</taxon>
        <taxon>Leotiomycetes</taxon>
        <taxon>Leotiomycetes incertae sedis</taxon>
        <taxon>Scytalidium</taxon>
    </lineage>
</organism>
<feature type="region of interest" description="Disordered" evidence="1">
    <location>
        <begin position="495"/>
        <end position="514"/>
    </location>
</feature>
<evidence type="ECO:0000313" key="4">
    <source>
        <dbReference type="Proteomes" id="UP000258309"/>
    </source>
</evidence>
<dbReference type="Proteomes" id="UP000258309">
    <property type="component" value="Unassembled WGS sequence"/>
</dbReference>
<evidence type="ECO:0000313" key="3">
    <source>
        <dbReference type="EMBL" id="RFU28945.1"/>
    </source>
</evidence>
<protein>
    <recommendedName>
        <fullName evidence="2">SAF domain-containing protein</fullName>
    </recommendedName>
</protein>
<evidence type="ECO:0000259" key="2">
    <source>
        <dbReference type="SMART" id="SM00858"/>
    </source>
</evidence>
<dbReference type="SUPFAM" id="SSF51735">
    <property type="entry name" value="NAD(P)-binding Rossmann-fold domains"/>
    <property type="match status" value="1"/>
</dbReference>
<dbReference type="STRING" id="5539.A0A3E2H6B4"/>
<feature type="compositionally biased region" description="Polar residues" evidence="1">
    <location>
        <begin position="499"/>
        <end position="514"/>
    </location>
</feature>
<accession>A0A3E2H6B4</accession>
<sequence>MLKFEAVLALKVSPSLLDEADEKEMFGVATAAAIEIHSATMSCLSEKLAEREVAGHPIQVGVIGAGKFGSMFIAQTHLTNGIHLAGVCDLNTERIYDAFKRTHYPESRIDMTSTMSLTEGIKSDKTIVTTDSAVLISHPQIDVILEITGNPAAGVRHALLCCEHKKHIVMINVEADVLAGPLLARKAKEAGIIYSMAYGDQPALISEMVDWARVCGFNVVCAGKGTKYLPEYRYSTPDTVWGLYGFTPEQVERDSLNPQIFNSFLDGTKSSPEMAAVANCTRLACPTNGLSFTPCGYHDMAKILKPKSKGGFSEKSGMVDVVSSLETNGRRVFKDARFGVYVVLEANSEYQKECFEQYGLETDPSGFYATQYKPFHLIGLEVGFSVASIMCRGEPTGQTKTFSGDVVATAKCDLKTGDILDGEGGYTVVGKLMAAEASLEIGALSIGLAHGLKLKNDIQKDQNISWKDVEFSEKSQAVAIRREMEAIFRKEFVTRKSKPNGTSKDNTNGIQNRI</sequence>
<dbReference type="Pfam" id="PF01408">
    <property type="entry name" value="GFO_IDH_MocA"/>
    <property type="match status" value="1"/>
</dbReference>
<reference evidence="3 4" key="1">
    <citation type="submission" date="2018-05" db="EMBL/GenBank/DDBJ databases">
        <title>Draft genome sequence of Scytalidium lignicola DSM 105466, a ubiquitous saprotrophic fungus.</title>
        <authorList>
            <person name="Buettner E."/>
            <person name="Gebauer A.M."/>
            <person name="Hofrichter M."/>
            <person name="Liers C."/>
            <person name="Kellner H."/>
        </authorList>
    </citation>
    <scope>NUCLEOTIDE SEQUENCE [LARGE SCALE GENOMIC DNA]</scope>
    <source>
        <strain evidence="3 4">DSM 105466</strain>
    </source>
</reference>
<dbReference type="InterPro" id="IPR013974">
    <property type="entry name" value="SAF"/>
</dbReference>
<dbReference type="InterPro" id="IPR000683">
    <property type="entry name" value="Gfo/Idh/MocA-like_OxRdtase_N"/>
</dbReference>
<dbReference type="OrthoDB" id="3447202at2759"/>
<dbReference type="PANTHER" id="PTHR37850:SF3">
    <property type="entry name" value="BLR7815 PROTEIN"/>
    <property type="match status" value="1"/>
</dbReference>
<keyword evidence="4" id="KW-1185">Reference proteome</keyword>
<feature type="non-terminal residue" evidence="3">
    <location>
        <position position="514"/>
    </location>
</feature>
<dbReference type="SMART" id="SM00858">
    <property type="entry name" value="SAF"/>
    <property type="match status" value="1"/>
</dbReference>
<dbReference type="Gene3D" id="3.40.50.720">
    <property type="entry name" value="NAD(P)-binding Rossmann-like Domain"/>
    <property type="match status" value="1"/>
</dbReference>
<evidence type="ECO:0000256" key="1">
    <source>
        <dbReference type="SAM" id="MobiDB-lite"/>
    </source>
</evidence>
<dbReference type="AlphaFoldDB" id="A0A3E2H6B4"/>
<dbReference type="CDD" id="cd11616">
    <property type="entry name" value="SAF_DH_OX_like"/>
    <property type="match status" value="1"/>
</dbReference>
<feature type="non-terminal residue" evidence="3">
    <location>
        <position position="1"/>
    </location>
</feature>
<dbReference type="GO" id="GO:0000166">
    <property type="term" value="F:nucleotide binding"/>
    <property type="evidence" value="ECO:0007669"/>
    <property type="project" value="InterPro"/>
</dbReference>
<dbReference type="InterPro" id="IPR048423">
    <property type="entry name" value="DRL_cat"/>
</dbReference>
<dbReference type="OMA" id="VDWARTC"/>